<sequence length="790" mass="88159">MSGTESTPYTSLPFHKKLKAELQAIADAMCLSLPKPTVVLLRKEIQTHMHAHPELADDPQFLPLFAHRTAPNVAGKNSGDKANEEVSQVPITSGAITGANRTLIQRGVKTDPPGQFARLSLNEESGPALSFTPQDDGDESSDYQFLSDSGTGNESPSPEIEKKSLANKQPGAKQVRVPLPGISIHKAFYVLSVIISLYPLLRLHLNQRRQPHQPSQTAWTKSIVGILRGAFKLEDNYPPIWASGLDSGDEYSVRISDDLAGLFMMLGFNPYNLAEPSPDSLFTAPRLVLCTLRLSYIFCPPGDLNIVPTLRRRVEPKIVWVLDERLHWVEADLVIAHCASCRADYFPDRITYKDNAGARRQQLELSPAFLRVSKHGVWVQRQIALLQENTIHRFHAGWSNFAEWVNDSTHAKRKFTYRQSQRLFIEHFSRRLLLFHSRHNFSCEAHPSTHRLADAVRAVIGANGGVLDKAMTHGCKGCTHLKRYRSDLIAEGVVLGGDQDIAGMEDNPTVAFILPPQQEAPLPGQPRGYVRMAVMDGKVIPHQKCALDECDGPLVNYKDGRFCEAHLNLRGVCGIIPCGLAVRHTGALTCATPAHIQWERQYTARFSRLTFPGLRRVIRRQQGLADDATRGPTLHVSLPPLGDIPGDRIVHTFQAKKIYCLQTVQLACGYPIGWGKCYRSESTPQVLAILNRIWEAHPNSKPSFIAYDDACDLLRHIITQNPDDPWITSTKFIVDAWHYIGHRATDIFCRLWCNPAPKNGSQPDLILGEQDANGVNHQTRAFNTETAQRI</sequence>
<proteinExistence type="predicted"/>
<protein>
    <recommendedName>
        <fullName evidence="6">CxC5 like cysteine cluster associated with KDZ domain-containing protein</fullName>
    </recommendedName>
</protein>
<evidence type="ECO:0000259" key="2">
    <source>
        <dbReference type="Pfam" id="PF18718"/>
    </source>
</evidence>
<evidence type="ECO:0008006" key="6">
    <source>
        <dbReference type="Google" id="ProtNLM"/>
    </source>
</evidence>
<evidence type="ECO:0000256" key="1">
    <source>
        <dbReference type="SAM" id="MobiDB-lite"/>
    </source>
</evidence>
<feature type="domain" description="CxC6 like cysteine cluster associated with KDZ" evidence="3">
    <location>
        <begin position="534"/>
        <end position="600"/>
    </location>
</feature>
<evidence type="ECO:0000313" key="4">
    <source>
        <dbReference type="EMBL" id="KAJ7331478.1"/>
    </source>
</evidence>
<evidence type="ECO:0000313" key="5">
    <source>
        <dbReference type="Proteomes" id="UP001218218"/>
    </source>
</evidence>
<dbReference type="AlphaFoldDB" id="A0AAD7EJT8"/>
<reference evidence="4" key="1">
    <citation type="submission" date="2023-03" db="EMBL/GenBank/DDBJ databases">
        <title>Massive genome expansion in bonnet fungi (Mycena s.s.) driven by repeated elements and novel gene families across ecological guilds.</title>
        <authorList>
            <consortium name="Lawrence Berkeley National Laboratory"/>
            <person name="Harder C.B."/>
            <person name="Miyauchi S."/>
            <person name="Viragh M."/>
            <person name="Kuo A."/>
            <person name="Thoen E."/>
            <person name="Andreopoulos B."/>
            <person name="Lu D."/>
            <person name="Skrede I."/>
            <person name="Drula E."/>
            <person name="Henrissat B."/>
            <person name="Morin E."/>
            <person name="Kohler A."/>
            <person name="Barry K."/>
            <person name="LaButti K."/>
            <person name="Morin E."/>
            <person name="Salamov A."/>
            <person name="Lipzen A."/>
            <person name="Mereny Z."/>
            <person name="Hegedus B."/>
            <person name="Baldrian P."/>
            <person name="Stursova M."/>
            <person name="Weitz H."/>
            <person name="Taylor A."/>
            <person name="Grigoriev I.V."/>
            <person name="Nagy L.G."/>
            <person name="Martin F."/>
            <person name="Kauserud H."/>
        </authorList>
    </citation>
    <scope>NUCLEOTIDE SEQUENCE</scope>
    <source>
        <strain evidence="4">CBHHK002</strain>
    </source>
</reference>
<feature type="region of interest" description="Disordered" evidence="1">
    <location>
        <begin position="107"/>
        <end position="172"/>
    </location>
</feature>
<dbReference type="EMBL" id="JARIHO010000035">
    <property type="protein sequence ID" value="KAJ7331478.1"/>
    <property type="molecule type" value="Genomic_DNA"/>
</dbReference>
<dbReference type="InterPro" id="IPR040898">
    <property type="entry name" value="CxC6"/>
</dbReference>
<dbReference type="InterPro" id="IPR041539">
    <property type="entry name" value="CxC5"/>
</dbReference>
<comment type="caution">
    <text evidence="4">The sequence shown here is derived from an EMBL/GenBank/DDBJ whole genome shotgun (WGS) entry which is preliminary data.</text>
</comment>
<keyword evidence="5" id="KW-1185">Reference proteome</keyword>
<dbReference type="Proteomes" id="UP001218218">
    <property type="component" value="Unassembled WGS sequence"/>
</dbReference>
<dbReference type="Pfam" id="PF18718">
    <property type="entry name" value="CxC5"/>
    <property type="match status" value="1"/>
</dbReference>
<gene>
    <name evidence="4" type="ORF">DFH08DRAFT_940098</name>
</gene>
<evidence type="ECO:0000259" key="3">
    <source>
        <dbReference type="Pfam" id="PF18721"/>
    </source>
</evidence>
<dbReference type="Pfam" id="PF18721">
    <property type="entry name" value="CxC6"/>
    <property type="match status" value="1"/>
</dbReference>
<feature type="compositionally biased region" description="Polar residues" evidence="1">
    <location>
        <begin position="142"/>
        <end position="156"/>
    </location>
</feature>
<organism evidence="4 5">
    <name type="scientific">Mycena albidolilacea</name>
    <dbReference type="NCBI Taxonomy" id="1033008"/>
    <lineage>
        <taxon>Eukaryota</taxon>
        <taxon>Fungi</taxon>
        <taxon>Dikarya</taxon>
        <taxon>Basidiomycota</taxon>
        <taxon>Agaricomycotina</taxon>
        <taxon>Agaricomycetes</taxon>
        <taxon>Agaricomycetidae</taxon>
        <taxon>Agaricales</taxon>
        <taxon>Marasmiineae</taxon>
        <taxon>Mycenaceae</taxon>
        <taxon>Mycena</taxon>
    </lineage>
</organism>
<name>A0AAD7EJT8_9AGAR</name>
<accession>A0AAD7EJT8</accession>
<feature type="domain" description="CxC5 like cysteine cluster associated with KDZ" evidence="2">
    <location>
        <begin position="310"/>
        <end position="408"/>
    </location>
</feature>